<dbReference type="CDD" id="cd22997">
    <property type="entry name" value="GT_LH"/>
    <property type="match status" value="1"/>
</dbReference>
<dbReference type="Proteomes" id="UP000256690">
    <property type="component" value="Unassembled WGS sequence"/>
</dbReference>
<evidence type="ECO:0000313" key="2">
    <source>
        <dbReference type="Proteomes" id="UP000256690"/>
    </source>
</evidence>
<dbReference type="EMBL" id="PVWQ01000003">
    <property type="protein sequence ID" value="RDW86894.1"/>
    <property type="molecule type" value="Genomic_DNA"/>
</dbReference>
<dbReference type="RefSeq" id="XP_026606418.1">
    <property type="nucleotide sequence ID" value="XM_026745552.1"/>
</dbReference>
<sequence>MASRGPLSGLDGMLPGSWADQYNSWRLSAKQFLQQSHYPRPRPRPTRLLSAVAACFFLLFLFMRSPSEPEVNHWLQYPSYHPFHGRPEDATIITPRIAYDHNDTFILSNSLQKTNASFHLVLPATRSNPGLCRTLTSAMILNYPPPTLVRYGRELPAGSAGHDYMVDRITGIYNFLAYTPRLQDHDIVLIVDGFDIFFQLPPEVLVKRYQDLLRETNAKLREKYGMVTVDRPFRKDGVETHQKYSQRVIFSASKECFHNLTGDAGCASVPGSTLPPDNYGWKTDTQEQLTRPRWLKPGAVIGQAADLKLIYAQVLRFVEEHRAVDGDYLALTQMYGRQEYVRELERRRTTSGFKEMLYRWIGISEATNITIFPPHLQAGQRYEYGIGVDFESRLFFNTVNSKEDVEWLRYNNVTKTSTAQMEHRVPRESRLLLPDDVSDQKLGNPFKQPKYSKNEYVNPPWNDTLDTLPTQRSWSNIPLLTNVHSAEVPALIHMNAKDKGTVRDTWWSKMWYAPWARALLRKYMRSQTGFDAAQHALLDQNFWDVRGGVGGVWTDKGEWIDYPEVCSGFERDLFDDGFGAFGEEDGGEYGGPVYNQWGNLVKGREF</sequence>
<gene>
    <name evidence="1" type="ORF">DSM5745_03536</name>
</gene>
<proteinExistence type="predicted"/>
<dbReference type="AlphaFoldDB" id="A0A3D8SL16"/>
<dbReference type="PANTHER" id="PTHR36587:SF2">
    <property type="entry name" value="EXPRESSION SITE-ASSOCIATED GENE 3 (ESAG3)-LIKE PROTEIN"/>
    <property type="match status" value="1"/>
</dbReference>
<dbReference type="GeneID" id="38113906"/>
<reference evidence="1 2" key="1">
    <citation type="journal article" date="2018" name="IMA Fungus">
        <title>IMA Genome-F 9: Draft genome sequence of Annulohypoxylon stygium, Aspergillus mulundensis, Berkeleyomyces basicola (syn. Thielaviopsis basicola), Ceratocystis smalleyi, two Cercospora beticola strains, Coleophoma cylindrospora, Fusarium fracticaudum, Phialophora cf. hyalina, and Morchella septimelata.</title>
        <authorList>
            <person name="Wingfield B.D."/>
            <person name="Bills G.F."/>
            <person name="Dong Y."/>
            <person name="Huang W."/>
            <person name="Nel W.J."/>
            <person name="Swalarsk-Parry B.S."/>
            <person name="Vaghefi N."/>
            <person name="Wilken P.M."/>
            <person name="An Z."/>
            <person name="de Beer Z.W."/>
            <person name="De Vos L."/>
            <person name="Chen L."/>
            <person name="Duong T.A."/>
            <person name="Gao Y."/>
            <person name="Hammerbacher A."/>
            <person name="Kikkert J.R."/>
            <person name="Li Y."/>
            <person name="Li H."/>
            <person name="Li K."/>
            <person name="Li Q."/>
            <person name="Liu X."/>
            <person name="Ma X."/>
            <person name="Naidoo K."/>
            <person name="Pethybridge S.J."/>
            <person name="Sun J."/>
            <person name="Steenkamp E.T."/>
            <person name="van der Nest M.A."/>
            <person name="van Wyk S."/>
            <person name="Wingfield M.J."/>
            <person name="Xiong C."/>
            <person name="Yue Q."/>
            <person name="Zhang X."/>
        </authorList>
    </citation>
    <scope>NUCLEOTIDE SEQUENCE [LARGE SCALE GENOMIC DNA]</scope>
    <source>
        <strain evidence="1 2">DSM 5745</strain>
    </source>
</reference>
<protein>
    <submittedName>
        <fullName evidence="1">Uncharacterized protein</fullName>
    </submittedName>
</protein>
<evidence type="ECO:0000313" key="1">
    <source>
        <dbReference type="EMBL" id="RDW86894.1"/>
    </source>
</evidence>
<dbReference type="OrthoDB" id="422736at2759"/>
<dbReference type="PANTHER" id="PTHR36587">
    <property type="entry name" value="EXPRESSION SITE-ASSOCIATED GENE 3 (ESAG3)-LIKE PROTEIN"/>
    <property type="match status" value="1"/>
</dbReference>
<comment type="caution">
    <text evidence="1">The sequence shown here is derived from an EMBL/GenBank/DDBJ whole genome shotgun (WGS) entry which is preliminary data.</text>
</comment>
<accession>A0A3D8SL16</accession>
<keyword evidence="2" id="KW-1185">Reference proteome</keyword>
<organism evidence="1 2">
    <name type="scientific">Aspergillus mulundensis</name>
    <dbReference type="NCBI Taxonomy" id="1810919"/>
    <lineage>
        <taxon>Eukaryota</taxon>
        <taxon>Fungi</taxon>
        <taxon>Dikarya</taxon>
        <taxon>Ascomycota</taxon>
        <taxon>Pezizomycotina</taxon>
        <taxon>Eurotiomycetes</taxon>
        <taxon>Eurotiomycetidae</taxon>
        <taxon>Eurotiales</taxon>
        <taxon>Aspergillaceae</taxon>
        <taxon>Aspergillus</taxon>
        <taxon>Aspergillus subgen. Nidulantes</taxon>
    </lineage>
</organism>
<name>A0A3D8SL16_9EURO</name>